<dbReference type="SMART" id="SM01280">
    <property type="entry name" value="Mcm10"/>
    <property type="match status" value="1"/>
</dbReference>
<gene>
    <name evidence="11" type="ORF">MCOS_LOCUS2869</name>
</gene>
<protein>
    <recommendedName>
        <fullName evidence="3">Protein MCM10 homolog</fullName>
    </recommendedName>
</protein>
<dbReference type="STRING" id="53468.A0A158QTF2"/>
<evidence type="ECO:0000256" key="5">
    <source>
        <dbReference type="ARBA" id="ARBA00022723"/>
    </source>
</evidence>
<evidence type="ECO:0000256" key="9">
    <source>
        <dbReference type="SAM" id="MobiDB-lite"/>
    </source>
</evidence>
<evidence type="ECO:0000256" key="8">
    <source>
        <dbReference type="ARBA" id="ARBA00023242"/>
    </source>
</evidence>
<keyword evidence="4" id="KW-0235">DNA replication</keyword>
<feature type="region of interest" description="Disordered" evidence="9">
    <location>
        <begin position="157"/>
        <end position="211"/>
    </location>
</feature>
<name>A0A158QTF2_MESCO</name>
<evidence type="ECO:0000256" key="1">
    <source>
        <dbReference type="ARBA" id="ARBA00004123"/>
    </source>
</evidence>
<reference evidence="11 12" key="1">
    <citation type="submission" date="2018-10" db="EMBL/GenBank/DDBJ databases">
        <authorList>
            <consortium name="Pathogen Informatics"/>
        </authorList>
    </citation>
    <scope>NUCLEOTIDE SEQUENCE [LARGE SCALE GENOMIC DNA]</scope>
</reference>
<evidence type="ECO:0000313" key="11">
    <source>
        <dbReference type="EMBL" id="VDD76866.1"/>
    </source>
</evidence>
<dbReference type="GO" id="GO:0008270">
    <property type="term" value="F:zinc ion binding"/>
    <property type="evidence" value="ECO:0007669"/>
    <property type="project" value="UniProtKB-KW"/>
</dbReference>
<dbReference type="GO" id="GO:0043596">
    <property type="term" value="C:nuclear replication fork"/>
    <property type="evidence" value="ECO:0007669"/>
    <property type="project" value="TreeGrafter"/>
</dbReference>
<feature type="region of interest" description="Disordered" evidence="9">
    <location>
        <begin position="1290"/>
        <end position="1345"/>
    </location>
</feature>
<evidence type="ECO:0000259" key="10">
    <source>
        <dbReference type="SMART" id="SM01280"/>
    </source>
</evidence>
<evidence type="ECO:0000256" key="6">
    <source>
        <dbReference type="ARBA" id="ARBA00022771"/>
    </source>
</evidence>
<dbReference type="GO" id="GO:0003697">
    <property type="term" value="F:single-stranded DNA binding"/>
    <property type="evidence" value="ECO:0007669"/>
    <property type="project" value="InterPro"/>
</dbReference>
<dbReference type="OrthoDB" id="6093546at2759"/>
<feature type="compositionally biased region" description="Polar residues" evidence="9">
    <location>
        <begin position="481"/>
        <end position="498"/>
    </location>
</feature>
<feature type="compositionally biased region" description="Basic and acidic residues" evidence="9">
    <location>
        <begin position="1329"/>
        <end position="1341"/>
    </location>
</feature>
<keyword evidence="12" id="KW-1185">Reference proteome</keyword>
<evidence type="ECO:0000256" key="4">
    <source>
        <dbReference type="ARBA" id="ARBA00022705"/>
    </source>
</evidence>
<dbReference type="Proteomes" id="UP000267029">
    <property type="component" value="Unassembled WGS sequence"/>
</dbReference>
<dbReference type="InterPro" id="IPR012340">
    <property type="entry name" value="NA-bd_OB-fold"/>
</dbReference>
<dbReference type="InterPro" id="IPR055065">
    <property type="entry name" value="OB_MCM10"/>
</dbReference>
<feature type="compositionally biased region" description="Polar residues" evidence="9">
    <location>
        <begin position="309"/>
        <end position="331"/>
    </location>
</feature>
<dbReference type="InterPro" id="IPR015411">
    <property type="entry name" value="Rep_factor_Mcm10_C"/>
</dbReference>
<accession>A0A158QTF2</accession>
<feature type="compositionally biased region" description="Polar residues" evidence="9">
    <location>
        <begin position="567"/>
        <end position="579"/>
    </location>
</feature>
<feature type="region of interest" description="Disordered" evidence="9">
    <location>
        <begin position="474"/>
        <end position="513"/>
    </location>
</feature>
<proteinExistence type="inferred from homology"/>
<sequence length="1517" mass="166925">MRTLGYPPGWLRKARVEQLPSFDGESGDTCNYEVRYNEDEIIEYPGFNVYSSKLRDNYHVLRCPSIQKCHLLENFIASLRGETAKSEESARRYKESLANKANRTLTNYEYLGLNDLEGERQRLLAEITALSNSDSSSISVFLSSQTDASTIIMVSDEEGEVSNDDVENRSTKRPSSEAMPGEDSVSPHLDRQEKDNKVDGGDSITERQLSPVLEEGTTIPFNIYLIKNATADSASPVNPANVSSTSDKRPDFEAFSSGIQPYEPYVNPPNAEGAYKRVRETLKRVKDIQSCSTAVESEGDEPALKSMRSRSPVSGDNCSQEKQSSPSSYAKNYSDVMLPERGHSFRQGERRLAYGCHQTHVFEDHYPIGIRATCGKRSRVPRHRAFAIATKRPFRRSVTRTANRAPCARGTLTRGKEWACAGRDMLAGDRRPMRVPASPRFLLVQVKVAEFGNSPPPPHLDWILSHLMASSSPAKLLPEPTGQSVSRLCSESGSQGQRAESGRCGGPQHAVNSLTPDEINEFLAHSDKEDDDEGSSADSSDWDDVKEEGEEEEEEENANYVKEVPLYTQQSIPPPLSSRQTFTDIGVAELFGPVRSNQEASDAQITANEDDDVLSYTDARRSDLNDYGLQIQESLSSEASDRHKRRVERDVERHILADKQTVDSISSDRLTEAQKKALKLCEAKRNAALTSAGGSQANDSSSKASDCFVATPTNIRVVRPQISSELWMTRTCNRRVFGLHQYVREVKAANGSNLQTEMTVLVGVIGTKVPPRRSRNNKIYSIWRLTDLASVGTGSTNGPNVSIFLFGAVHEKLWKEPEGTVIAVLKPKLLPSNENDASCNAATDLSITVDSAPFVMPLGVSPDFAVCAGTTKAGRPCTRIVNKNVCRYCDFHVKAAYYSASSSRPGFTSSSKSTSIKFSQQYFFSKKTRNISVRDSVIFPNSDSVSSRIIKRSECRYFLNKYPRISCLSENFLCRTLGISLHRLSGSSDEKEVMFIGTLAKRAFSEMKAAILSGSPSREQVTAEVAVAEQPPILRCFPNKLRTIRLIVPPPCLSIGIKTKVFLVIPKPFVTLFRANRLPVGRNSQEHVGVQFSGAKPLAIASRRPPQRVALSKAKLTSSGYVMESSSLTLSSSASGVSKSQLSKSENILASRLSRPSRGSLNLLRHLEALSDDKSKSNNSALRSRSLKTLLPSGSDGTFASFFADAKKKVQVSTVPFTSEKAAGPQLCRGIDPASENDNFIDLGPISTSNPTHTGALTVLPSINGARRRIEALVRSKGGVEALDRLERERTQKRLSEVVSRSASKRPRPSPLSQVLDTAPPPSGNVDPEETHRDEEKAASEKRRHANHELAQLVSQGSSHSDLAAADEVLAEKRLLSRLEARDSIEEHLLGQHEQECQVVTCLTSASNGFPRYVSANTCFFLSATTDHCVLGDFVAKRDIDWKSPPPLGDSLPAEIVKQEQAHLIATHSMRAREFFLQLPSCGESLYEKTGAISERRGPKLPGEKLLIRGLEEKYLG</sequence>
<dbReference type="PANTHER" id="PTHR13454:SF11">
    <property type="entry name" value="PROTEIN MCM10 HOMOLOG"/>
    <property type="match status" value="1"/>
</dbReference>
<keyword evidence="5" id="KW-0479">Metal-binding</keyword>
<dbReference type="PANTHER" id="PTHR13454">
    <property type="entry name" value="PROTEIN MCM10 HOMOLOG"/>
    <property type="match status" value="1"/>
</dbReference>
<dbReference type="EMBL" id="UXSR01000535">
    <property type="protein sequence ID" value="VDD76866.1"/>
    <property type="molecule type" value="Genomic_DNA"/>
</dbReference>
<organism evidence="11 12">
    <name type="scientific">Mesocestoides corti</name>
    <name type="common">Flatworm</name>
    <dbReference type="NCBI Taxonomy" id="53468"/>
    <lineage>
        <taxon>Eukaryota</taxon>
        <taxon>Metazoa</taxon>
        <taxon>Spiralia</taxon>
        <taxon>Lophotrochozoa</taxon>
        <taxon>Platyhelminthes</taxon>
        <taxon>Cestoda</taxon>
        <taxon>Eucestoda</taxon>
        <taxon>Cyclophyllidea</taxon>
        <taxon>Mesocestoididae</taxon>
        <taxon>Mesocestoides</taxon>
    </lineage>
</organism>
<dbReference type="GO" id="GO:0003688">
    <property type="term" value="F:DNA replication origin binding"/>
    <property type="evidence" value="ECO:0007669"/>
    <property type="project" value="TreeGrafter"/>
</dbReference>
<keyword evidence="7" id="KW-0862">Zinc</keyword>
<feature type="domain" description="Replication factor Mcm10 C-terminal" evidence="10">
    <location>
        <begin position="1153"/>
        <end position="1517"/>
    </location>
</feature>
<evidence type="ECO:0000256" key="2">
    <source>
        <dbReference type="ARBA" id="ARBA00009679"/>
    </source>
</evidence>
<dbReference type="Pfam" id="PF09329">
    <property type="entry name" value="zf-primase"/>
    <property type="match status" value="1"/>
</dbReference>
<feature type="region of interest" description="Disordered" evidence="9">
    <location>
        <begin position="526"/>
        <end position="579"/>
    </location>
</feature>
<evidence type="ECO:0000313" key="12">
    <source>
        <dbReference type="Proteomes" id="UP000267029"/>
    </source>
</evidence>
<keyword evidence="6" id="KW-0863">Zinc-finger</keyword>
<comment type="subcellular location">
    <subcellularLocation>
        <location evidence="1">Nucleus</location>
    </subcellularLocation>
</comment>
<feature type="compositionally biased region" description="Basic and acidic residues" evidence="9">
    <location>
        <begin position="188"/>
        <end position="200"/>
    </location>
</feature>
<comment type="similarity">
    <text evidence="2">Belongs to the MCM10 family.</text>
</comment>
<dbReference type="Pfam" id="PF22379">
    <property type="entry name" value="OB_MCM10"/>
    <property type="match status" value="1"/>
</dbReference>
<feature type="compositionally biased region" description="Acidic residues" evidence="9">
    <location>
        <begin position="529"/>
        <end position="557"/>
    </location>
</feature>
<dbReference type="Gene3D" id="2.40.50.140">
    <property type="entry name" value="Nucleic acid-binding proteins"/>
    <property type="match status" value="1"/>
</dbReference>
<dbReference type="InterPro" id="IPR015408">
    <property type="entry name" value="Znf_Mcm10/DnaG"/>
</dbReference>
<evidence type="ECO:0000256" key="3">
    <source>
        <dbReference type="ARBA" id="ARBA00017770"/>
    </source>
</evidence>
<evidence type="ECO:0000256" key="7">
    <source>
        <dbReference type="ARBA" id="ARBA00022833"/>
    </source>
</evidence>
<feature type="region of interest" description="Disordered" evidence="9">
    <location>
        <begin position="289"/>
        <end position="331"/>
    </location>
</feature>
<keyword evidence="8" id="KW-0539">Nucleus</keyword>
<dbReference type="InterPro" id="IPR040184">
    <property type="entry name" value="Mcm10"/>
</dbReference>
<dbReference type="GO" id="GO:0006270">
    <property type="term" value="P:DNA replication initiation"/>
    <property type="evidence" value="ECO:0007669"/>
    <property type="project" value="InterPro"/>
</dbReference>